<keyword evidence="4 9" id="KW-0456">Lyase</keyword>
<feature type="domain" description="Tetrapyrrole biosynthesis uroporphyrinogen III synthase" evidence="11">
    <location>
        <begin position="29"/>
        <end position="301"/>
    </location>
</feature>
<evidence type="ECO:0000256" key="6">
    <source>
        <dbReference type="ARBA" id="ARBA00037589"/>
    </source>
</evidence>
<evidence type="ECO:0000256" key="5">
    <source>
        <dbReference type="ARBA" id="ARBA00023244"/>
    </source>
</evidence>
<sequence>MNPAPTSGNHTLEGVRVVLLRGADQAVRTAGELHSRGAAVQLLPLIDFETPDDSELFDAALKGLASGAFSWLVVTSSTTVRALKQQLARRGLGLSSAVPSGTRIAAVGEATAGALFAEGLRADLVPDRTGHESSAAGLAAAFRGLTPEGRILLPQADIAADTLERLLVGQGWDLVQVTAYRTVAYPADPSRRITASVGASRAVRDDETGASGRGASGSRPELPELDPAGFWAAVTAGAIDAVVFTSPSTVRRLSEQTPFSPIEGFPAGLAAVMIGASTAAEARRCGIPIAAVAADPTPAGIADAIAAAMQEHTDREKLKAREEEHP</sequence>
<evidence type="ECO:0000313" key="12">
    <source>
        <dbReference type="EMBL" id="MFD1847918.1"/>
    </source>
</evidence>
<name>A0ABW4QB29_9MICC</name>
<keyword evidence="5 9" id="KW-0627">Porphyrin biosynthesis</keyword>
<proteinExistence type="inferred from homology"/>
<dbReference type="RefSeq" id="WP_343881325.1">
    <property type="nucleotide sequence ID" value="NZ_BAAAIJ010000056.1"/>
</dbReference>
<dbReference type="Proteomes" id="UP001597307">
    <property type="component" value="Unassembled WGS sequence"/>
</dbReference>
<organism evidence="12 13">
    <name type="scientific">Arthrobacter flavus</name>
    <dbReference type="NCBI Taxonomy" id="95172"/>
    <lineage>
        <taxon>Bacteria</taxon>
        <taxon>Bacillati</taxon>
        <taxon>Actinomycetota</taxon>
        <taxon>Actinomycetes</taxon>
        <taxon>Micrococcales</taxon>
        <taxon>Micrococcaceae</taxon>
        <taxon>Arthrobacter</taxon>
    </lineage>
</organism>
<dbReference type="PANTHER" id="PTHR38042">
    <property type="entry name" value="UROPORPHYRINOGEN-III SYNTHASE, CHLOROPLASTIC"/>
    <property type="match status" value="1"/>
</dbReference>
<dbReference type="PANTHER" id="PTHR38042:SF1">
    <property type="entry name" value="UROPORPHYRINOGEN-III SYNTHASE, CHLOROPLASTIC"/>
    <property type="match status" value="1"/>
</dbReference>
<dbReference type="InterPro" id="IPR003754">
    <property type="entry name" value="4pyrrol_synth_uPrphyn_synth"/>
</dbReference>
<gene>
    <name evidence="12" type="ORF">ACFSFX_15105</name>
</gene>
<evidence type="ECO:0000256" key="8">
    <source>
        <dbReference type="ARBA" id="ARBA00048617"/>
    </source>
</evidence>
<dbReference type="EMBL" id="JBHUGA010000061">
    <property type="protein sequence ID" value="MFD1847918.1"/>
    <property type="molecule type" value="Genomic_DNA"/>
</dbReference>
<dbReference type="Gene3D" id="3.40.50.10090">
    <property type="match status" value="2"/>
</dbReference>
<comment type="caution">
    <text evidence="12">The sequence shown here is derived from an EMBL/GenBank/DDBJ whole genome shotgun (WGS) entry which is preliminary data.</text>
</comment>
<comment type="pathway">
    <text evidence="1 9">Porphyrin-containing compound metabolism; protoporphyrin-IX biosynthesis; coproporphyrinogen-III from 5-aminolevulinate: step 3/4.</text>
</comment>
<dbReference type="InterPro" id="IPR036108">
    <property type="entry name" value="4pyrrol_syn_uPrphyn_synt_sf"/>
</dbReference>
<protein>
    <recommendedName>
        <fullName evidence="7 9">Uroporphyrinogen-III synthase</fullName>
        <ecNumber evidence="3 9">4.2.1.75</ecNumber>
    </recommendedName>
</protein>
<evidence type="ECO:0000313" key="13">
    <source>
        <dbReference type="Proteomes" id="UP001597307"/>
    </source>
</evidence>
<evidence type="ECO:0000259" key="11">
    <source>
        <dbReference type="Pfam" id="PF02602"/>
    </source>
</evidence>
<evidence type="ECO:0000256" key="1">
    <source>
        <dbReference type="ARBA" id="ARBA00004772"/>
    </source>
</evidence>
<comment type="function">
    <text evidence="6 9">Catalyzes cyclization of the linear tetrapyrrole, hydroxymethylbilane, to the macrocyclic uroporphyrinogen III.</text>
</comment>
<comment type="similarity">
    <text evidence="2 9">Belongs to the uroporphyrinogen-III synthase family.</text>
</comment>
<evidence type="ECO:0000256" key="10">
    <source>
        <dbReference type="SAM" id="MobiDB-lite"/>
    </source>
</evidence>
<dbReference type="CDD" id="cd06578">
    <property type="entry name" value="HemD"/>
    <property type="match status" value="1"/>
</dbReference>
<reference evidence="13" key="1">
    <citation type="journal article" date="2019" name="Int. J. Syst. Evol. Microbiol.">
        <title>The Global Catalogue of Microorganisms (GCM) 10K type strain sequencing project: providing services to taxonomists for standard genome sequencing and annotation.</title>
        <authorList>
            <consortium name="The Broad Institute Genomics Platform"/>
            <consortium name="The Broad Institute Genome Sequencing Center for Infectious Disease"/>
            <person name="Wu L."/>
            <person name="Ma J."/>
        </authorList>
    </citation>
    <scope>NUCLEOTIDE SEQUENCE [LARGE SCALE GENOMIC DNA]</scope>
    <source>
        <strain evidence="13">JCM 11496</strain>
    </source>
</reference>
<accession>A0ABW4QB29</accession>
<evidence type="ECO:0000256" key="7">
    <source>
        <dbReference type="ARBA" id="ARBA00040167"/>
    </source>
</evidence>
<evidence type="ECO:0000256" key="3">
    <source>
        <dbReference type="ARBA" id="ARBA00013109"/>
    </source>
</evidence>
<feature type="region of interest" description="Disordered" evidence="10">
    <location>
        <begin position="196"/>
        <end position="223"/>
    </location>
</feature>
<dbReference type="InterPro" id="IPR039793">
    <property type="entry name" value="UROS/Hem4"/>
</dbReference>
<keyword evidence="13" id="KW-1185">Reference proteome</keyword>
<dbReference type="EC" id="4.2.1.75" evidence="3 9"/>
<evidence type="ECO:0000256" key="2">
    <source>
        <dbReference type="ARBA" id="ARBA00008133"/>
    </source>
</evidence>
<dbReference type="Pfam" id="PF02602">
    <property type="entry name" value="HEM4"/>
    <property type="match status" value="1"/>
</dbReference>
<evidence type="ECO:0000256" key="4">
    <source>
        <dbReference type="ARBA" id="ARBA00023239"/>
    </source>
</evidence>
<evidence type="ECO:0000256" key="9">
    <source>
        <dbReference type="RuleBase" id="RU366031"/>
    </source>
</evidence>
<comment type="catalytic activity">
    <reaction evidence="8 9">
        <text>hydroxymethylbilane = uroporphyrinogen III + H2O</text>
        <dbReference type="Rhea" id="RHEA:18965"/>
        <dbReference type="ChEBI" id="CHEBI:15377"/>
        <dbReference type="ChEBI" id="CHEBI:57308"/>
        <dbReference type="ChEBI" id="CHEBI:57845"/>
        <dbReference type="EC" id="4.2.1.75"/>
    </reaction>
</comment>
<dbReference type="SUPFAM" id="SSF69618">
    <property type="entry name" value="HemD-like"/>
    <property type="match status" value="1"/>
</dbReference>